<reference evidence="5 6" key="1">
    <citation type="submission" date="2024-10" db="EMBL/GenBank/DDBJ databases">
        <title>Updated reference genomes for cyclostephanoid diatoms.</title>
        <authorList>
            <person name="Roberts W.R."/>
            <person name="Alverson A.J."/>
        </authorList>
    </citation>
    <scope>NUCLEOTIDE SEQUENCE [LARGE SCALE GENOMIC DNA]</scope>
    <source>
        <strain evidence="5 6">AJA010-31</strain>
    </source>
</reference>
<accession>A0ABD3PVN3</accession>
<dbReference type="InterPro" id="IPR014001">
    <property type="entry name" value="Helicase_ATP-bd"/>
</dbReference>
<dbReference type="InterPro" id="IPR050496">
    <property type="entry name" value="SNF2_RAD54_helicase_repair"/>
</dbReference>
<dbReference type="InterPro" id="IPR027417">
    <property type="entry name" value="P-loop_NTPase"/>
</dbReference>
<dbReference type="InterPro" id="IPR038718">
    <property type="entry name" value="SNF2-like_sf"/>
</dbReference>
<evidence type="ECO:0000313" key="6">
    <source>
        <dbReference type="Proteomes" id="UP001530400"/>
    </source>
</evidence>
<keyword evidence="6" id="KW-1185">Reference proteome</keyword>
<dbReference type="SMART" id="SM00490">
    <property type="entry name" value="HELICc"/>
    <property type="match status" value="1"/>
</dbReference>
<dbReference type="Gene3D" id="1.20.120.850">
    <property type="entry name" value="SWI2/SNF2 ATPases, N-terminal domain"/>
    <property type="match status" value="1"/>
</dbReference>
<dbReference type="PROSITE" id="PS51192">
    <property type="entry name" value="HELICASE_ATP_BIND_1"/>
    <property type="match status" value="1"/>
</dbReference>
<feature type="region of interest" description="Disordered" evidence="2">
    <location>
        <begin position="930"/>
        <end position="967"/>
    </location>
</feature>
<dbReference type="InterPro" id="IPR000330">
    <property type="entry name" value="SNF2_N"/>
</dbReference>
<feature type="compositionally biased region" description="Acidic residues" evidence="2">
    <location>
        <begin position="930"/>
        <end position="949"/>
    </location>
</feature>
<organism evidence="5 6">
    <name type="scientific">Cyclotella atomus</name>
    <dbReference type="NCBI Taxonomy" id="382360"/>
    <lineage>
        <taxon>Eukaryota</taxon>
        <taxon>Sar</taxon>
        <taxon>Stramenopiles</taxon>
        <taxon>Ochrophyta</taxon>
        <taxon>Bacillariophyta</taxon>
        <taxon>Coscinodiscophyceae</taxon>
        <taxon>Thalassiosirophycidae</taxon>
        <taxon>Stephanodiscales</taxon>
        <taxon>Stephanodiscaceae</taxon>
        <taxon>Cyclotella</taxon>
    </lineage>
</organism>
<dbReference type="PANTHER" id="PTHR45629:SF7">
    <property type="entry name" value="DNA EXCISION REPAIR PROTEIN ERCC-6-RELATED"/>
    <property type="match status" value="1"/>
</dbReference>
<dbReference type="Proteomes" id="UP001530400">
    <property type="component" value="Unassembled WGS sequence"/>
</dbReference>
<dbReference type="PROSITE" id="PS51194">
    <property type="entry name" value="HELICASE_CTER"/>
    <property type="match status" value="1"/>
</dbReference>
<comment type="caution">
    <text evidence="5">The sequence shown here is derived from an EMBL/GenBank/DDBJ whole genome shotgun (WGS) entry which is preliminary data.</text>
</comment>
<dbReference type="Gene3D" id="3.40.50.300">
    <property type="entry name" value="P-loop containing nucleotide triphosphate hydrolases"/>
    <property type="match status" value="1"/>
</dbReference>
<evidence type="ECO:0000259" key="3">
    <source>
        <dbReference type="PROSITE" id="PS51192"/>
    </source>
</evidence>
<dbReference type="Pfam" id="PF00176">
    <property type="entry name" value="SNF2-rel_dom"/>
    <property type="match status" value="1"/>
</dbReference>
<gene>
    <name evidence="5" type="ORF">ACHAWO_006037</name>
</gene>
<name>A0ABD3PVN3_9STRA</name>
<dbReference type="CDD" id="cd18004">
    <property type="entry name" value="DEXHc_RAD54"/>
    <property type="match status" value="1"/>
</dbReference>
<feature type="domain" description="Helicase ATP-binding" evidence="3">
    <location>
        <begin position="397"/>
        <end position="566"/>
    </location>
</feature>
<feature type="domain" description="Helicase C-terminal" evidence="4">
    <location>
        <begin position="702"/>
        <end position="866"/>
    </location>
</feature>
<keyword evidence="1" id="KW-0378">Hydrolase</keyword>
<proteinExistence type="predicted"/>
<evidence type="ECO:0000259" key="4">
    <source>
        <dbReference type="PROSITE" id="PS51194"/>
    </source>
</evidence>
<dbReference type="SUPFAM" id="SSF52540">
    <property type="entry name" value="P-loop containing nucleoside triphosphate hydrolases"/>
    <property type="match status" value="2"/>
</dbReference>
<dbReference type="GO" id="GO:0016787">
    <property type="term" value="F:hydrolase activity"/>
    <property type="evidence" value="ECO:0007669"/>
    <property type="project" value="UniProtKB-KW"/>
</dbReference>
<sequence length="967" mass="104774">MDTQTLAVLYYKRSSKVHKTGKEDGWLTIDASNGQVVLRDSPPTSTAAVSVSNSTNQCVSFNNGAAAAPIGGKRSALSQSDSEDDDEQEYTSKKAKWNAIRKNVMSTKGKNKTNSLETYTGAAAGGGGMGSGNAGASRGVIYSGINREIAKRAASGGISEDDLLVIGPWECQVISVEGGNSEGSNSLVAKLPMGVATKSAAKPLHSGLHKRAIVEMKRPLSNTPAPDASVRTGKLVVGSKKAKAAPKSTSITSAGITNKPSVAATGKMKKDKNGEWYLDQPVDSESEDETKAAVKPALKRGPLKSLKSALVNKGVKGVGSVKPIDKTTNKSKNTIAKATNNEFPGAIGTINLPPSIQKVLRPHQREGIAFLWNCVTGVSEGIKRVYSEIDDNFDGDGEKAELMRGAVLADEMGLGKTLMTISTIYALHRQSRSNRFIVVCPSSLVTNWSKEFDKWIGKASNPKRVIVRSGAEEGIRSLKSFVMSQQAEVLILSYELFRLHVNVISKAKKIGLLVVDEGHRLKNTSGSQTLSALNCLSAEARILITGTPIQNNLGEFYNLAQFVLPGILGELADFRRVYERPMTAANKKNASKEEKERGRVQSKALDQITKTFVLRRLQKDVLKSLLPPRMELLMFCRLSSKQRELYREIADRAAKSIESIGGRDENPLMLLTDLRKLCTHPQLLDQESSAGSDAALSGKMLVLDALLESIRQHSPTDKVVIISNFTSALSVVESSILRKKNLPFVRLDGTVELSARQPIVDSFNSSSINHSLVFLLSSKAGGCGLNLFGANRLIMLDADWNPATDQQAMARVYRQGQQKPCFIYRMFTTATVEEVIFQRQTQKGNLAQLANGGGKSNSSFTPEELRDCFTLSDTTTCDTKDKLGVKWPDYNGVSSLHTQGCTDQPLLAVCEDLKGTISFVRVADEEPVIDWPNLEDDASSTDENSDEAELSLHDEDVSSTSEEEFSG</sequence>
<evidence type="ECO:0000256" key="1">
    <source>
        <dbReference type="ARBA" id="ARBA00022801"/>
    </source>
</evidence>
<dbReference type="SMART" id="SM00487">
    <property type="entry name" value="DEXDc"/>
    <property type="match status" value="1"/>
</dbReference>
<dbReference type="PANTHER" id="PTHR45629">
    <property type="entry name" value="SNF2/RAD54 FAMILY MEMBER"/>
    <property type="match status" value="1"/>
</dbReference>
<dbReference type="EMBL" id="JALLPJ020000432">
    <property type="protein sequence ID" value="KAL3792218.1"/>
    <property type="molecule type" value="Genomic_DNA"/>
</dbReference>
<dbReference type="InterPro" id="IPR049730">
    <property type="entry name" value="SNF2/RAD54-like_C"/>
</dbReference>
<dbReference type="Pfam" id="PF00271">
    <property type="entry name" value="Helicase_C"/>
    <property type="match status" value="1"/>
</dbReference>
<evidence type="ECO:0000313" key="5">
    <source>
        <dbReference type="EMBL" id="KAL3792218.1"/>
    </source>
</evidence>
<dbReference type="InterPro" id="IPR001650">
    <property type="entry name" value="Helicase_C-like"/>
</dbReference>
<dbReference type="Gene3D" id="3.40.50.10810">
    <property type="entry name" value="Tandem AAA-ATPase domain"/>
    <property type="match status" value="1"/>
</dbReference>
<dbReference type="CDD" id="cd18793">
    <property type="entry name" value="SF2_C_SNF"/>
    <property type="match status" value="1"/>
</dbReference>
<evidence type="ECO:0000256" key="2">
    <source>
        <dbReference type="SAM" id="MobiDB-lite"/>
    </source>
</evidence>
<protein>
    <submittedName>
        <fullName evidence="5">Uncharacterized protein</fullName>
    </submittedName>
</protein>
<feature type="region of interest" description="Disordered" evidence="2">
    <location>
        <begin position="69"/>
        <end position="94"/>
    </location>
</feature>
<dbReference type="AlphaFoldDB" id="A0ABD3PVN3"/>